<feature type="compositionally biased region" description="Low complexity" evidence="1">
    <location>
        <begin position="356"/>
        <end position="374"/>
    </location>
</feature>
<dbReference type="EMBL" id="AJWJ01000204">
    <property type="protein sequence ID" value="KAF2073433.1"/>
    <property type="molecule type" value="Genomic_DNA"/>
</dbReference>
<comment type="caution">
    <text evidence="2">The sequence shown here is derived from an EMBL/GenBank/DDBJ whole genome shotgun (WGS) entry which is preliminary data.</text>
</comment>
<feature type="region of interest" description="Disordered" evidence="1">
    <location>
        <begin position="253"/>
        <end position="275"/>
    </location>
</feature>
<keyword evidence="3" id="KW-1185">Reference proteome</keyword>
<dbReference type="AlphaFoldDB" id="A0A8J4PT89"/>
<reference evidence="2" key="1">
    <citation type="submission" date="2020-01" db="EMBL/GenBank/DDBJ databases">
        <title>Development of genomics and gene disruption for Polysphondylium violaceum indicates a role for the polyketide synthase stlB in stalk morphogenesis.</title>
        <authorList>
            <person name="Narita B."/>
            <person name="Kawabe Y."/>
            <person name="Kin K."/>
            <person name="Saito T."/>
            <person name="Gibbs R."/>
            <person name="Kuspa A."/>
            <person name="Muzny D."/>
            <person name="Queller D."/>
            <person name="Richards S."/>
            <person name="Strassman J."/>
            <person name="Sucgang R."/>
            <person name="Worley K."/>
            <person name="Schaap P."/>
        </authorList>
    </citation>
    <scope>NUCLEOTIDE SEQUENCE</scope>
    <source>
        <strain evidence="2">QSvi11</strain>
    </source>
</reference>
<accession>A0A8J4PT89</accession>
<evidence type="ECO:0000313" key="2">
    <source>
        <dbReference type="EMBL" id="KAF2073433.1"/>
    </source>
</evidence>
<feature type="compositionally biased region" description="Basic and acidic residues" evidence="1">
    <location>
        <begin position="375"/>
        <end position="386"/>
    </location>
</feature>
<organism evidence="2 3">
    <name type="scientific">Polysphondylium violaceum</name>
    <dbReference type="NCBI Taxonomy" id="133409"/>
    <lineage>
        <taxon>Eukaryota</taxon>
        <taxon>Amoebozoa</taxon>
        <taxon>Evosea</taxon>
        <taxon>Eumycetozoa</taxon>
        <taxon>Dictyostelia</taxon>
        <taxon>Dictyosteliales</taxon>
        <taxon>Dictyosteliaceae</taxon>
        <taxon>Polysphondylium</taxon>
    </lineage>
</organism>
<sequence>MNKLAATKVVLRFKQFESIDDFEFSNTEEGEGLIQSQIEKLSAYLVQPRGNKYDTKTQEYAYSYNILVYYKAFPEVNEKYKEDGLLNFDGIYEEMKRYYVFGVPPVLDCNHTESQFRYPTIAEFKKYYELFKEYTPGLVYFDKDKDFNFRVVSKGQEIFPICFMEFNTFVGNLHTKICNHPKSSSMERIFRRLAGKKKTTDFTIHFFQLRKLLETFTQECENDKCYKLLPNKKKGEKYKRKKTVLNEVPTYADHSPTKKQKKTIELEKSPPLSTQTVSTTNDRFFCEKIDKLTDTVSSLKYIVEKQTKTMSEMQKKLMEFGDKTKPLDIDNLLIQNISPISHNLISSSSLISSLTHGSSPLPLKQTSKTTTTSTSKKEKYNNHDFELTNFDSETPTGRYHTNDKDDGVEEQPSTPPPINNNIFNRIRSYFIDI</sequence>
<dbReference type="Proteomes" id="UP000695562">
    <property type="component" value="Unassembled WGS sequence"/>
</dbReference>
<evidence type="ECO:0000313" key="3">
    <source>
        <dbReference type="Proteomes" id="UP000695562"/>
    </source>
</evidence>
<protein>
    <submittedName>
        <fullName evidence="2">Uncharacterized protein</fullName>
    </submittedName>
</protein>
<feature type="region of interest" description="Disordered" evidence="1">
    <location>
        <begin position="356"/>
        <end position="421"/>
    </location>
</feature>
<name>A0A8J4PT89_9MYCE</name>
<evidence type="ECO:0000256" key="1">
    <source>
        <dbReference type="SAM" id="MobiDB-lite"/>
    </source>
</evidence>
<gene>
    <name evidence="2" type="ORF">CYY_005250</name>
</gene>
<proteinExistence type="predicted"/>